<reference evidence="3 4" key="1">
    <citation type="submission" date="2024-11" db="EMBL/GenBank/DDBJ databases">
        <title>Adaptive evolution of stress response genes in parasites aligns with host niche diversity.</title>
        <authorList>
            <person name="Hahn C."/>
            <person name="Resl P."/>
        </authorList>
    </citation>
    <scope>NUCLEOTIDE SEQUENCE [LARGE SCALE GENOMIC DNA]</scope>
    <source>
        <strain evidence="3">EGGRZ-B1_66</strain>
        <tissue evidence="3">Body</tissue>
    </source>
</reference>
<feature type="compositionally biased region" description="Polar residues" evidence="1">
    <location>
        <begin position="180"/>
        <end position="190"/>
    </location>
</feature>
<dbReference type="SUPFAM" id="SSF48371">
    <property type="entry name" value="ARM repeat"/>
    <property type="match status" value="1"/>
</dbReference>
<dbReference type="InterPro" id="IPR024395">
    <property type="entry name" value="CLASP_N_dom"/>
</dbReference>
<dbReference type="GO" id="GO:0000226">
    <property type="term" value="P:microtubule cytoskeleton organization"/>
    <property type="evidence" value="ECO:0007669"/>
    <property type="project" value="UniProtKB-ARBA"/>
</dbReference>
<comment type="caution">
    <text evidence="3">The sequence shown here is derived from an EMBL/GenBank/DDBJ whole genome shotgun (WGS) entry which is preliminary data.</text>
</comment>
<dbReference type="AlphaFoldDB" id="A0ABD2QA29"/>
<dbReference type="EMBL" id="JBJKFK010000823">
    <property type="protein sequence ID" value="KAL3315111.1"/>
    <property type="molecule type" value="Genomic_DNA"/>
</dbReference>
<dbReference type="Proteomes" id="UP001626550">
    <property type="component" value="Unassembled WGS sequence"/>
</dbReference>
<protein>
    <submittedName>
        <fullName evidence="3">CLIP-associating protein 2</fullName>
    </submittedName>
</protein>
<feature type="compositionally biased region" description="Polar residues" evidence="1">
    <location>
        <begin position="643"/>
        <end position="669"/>
    </location>
</feature>
<feature type="domain" description="CLASP N-terminal" evidence="2">
    <location>
        <begin position="5"/>
        <end position="147"/>
    </location>
</feature>
<feature type="compositionally biased region" description="Low complexity" evidence="1">
    <location>
        <begin position="624"/>
        <end position="640"/>
    </location>
</feature>
<dbReference type="GO" id="GO:0000278">
    <property type="term" value="P:mitotic cell cycle"/>
    <property type="evidence" value="ECO:0007669"/>
    <property type="project" value="UniProtKB-ARBA"/>
</dbReference>
<dbReference type="InterPro" id="IPR016024">
    <property type="entry name" value="ARM-type_fold"/>
</dbReference>
<feature type="region of interest" description="Disordered" evidence="1">
    <location>
        <begin position="577"/>
        <end position="671"/>
    </location>
</feature>
<proteinExistence type="predicted"/>
<feature type="compositionally biased region" description="Polar residues" evidence="1">
    <location>
        <begin position="274"/>
        <end position="291"/>
    </location>
</feature>
<feature type="compositionally biased region" description="Polar residues" evidence="1">
    <location>
        <begin position="592"/>
        <end position="607"/>
    </location>
</feature>
<sequence length="954" mass="106560">MFSYMSMKLKNRFDHFAEAILPKMITLLSNSAKVMSTSGVVSMRYVLRNTCNPRLLPHLSDASKSKAAVTRRFSCHFLEIVLQTWPINALDKHSSLLKEMVKNGISDPDSEARSTSRRCFALFRDHFPMLAEAILTTMDASKRRMIEQELSSSSGTGTRSNSQSNISVSGIARRPDRPTMGTSGLNSTRKISAGARPDTASASTRMVTQSQPTSREVSPTRSIGGYSVTSKAPAARNGALERRRSQIGRAINSGVTRSTYSTQVSREPSPARSYVQSSTSQFARKSSAGSATGYSFRNRRELQLFLLHLASSLASISSDADSDEASETSSMCSERSNRSRIGYRSQHQVEYTDNVEKIIAQMNADKWNDRNSGLVNLQRFMKDGKALTTSEIQKIVRSFAKLFLEKHTKNVIPFMETLQLFIRGYNELIHDWLYTLLTKLLLRQGCETSGSLQVSIQSTLLEVRNNFPLGLQFSTCCRFITDKAQSPTLKVKAYMLEYLKDVVSMMSAPDLLENRNEDAVSKIITWSQEPKSNEVRRMAGRVILKLHDLHSAAFLQMLDKMPSPTAEQARKLLKTYEKTSHTTGPYSDAARRQSTASVTNSRNSAVTTPIHKRKQSCPTDIHSAGRPSFGFSGSSIPSPRYSVANQNADRTLQPETPENNGAHEANNNKIEPDNVVQQVLEELSNHNDSCDSEDTSQQLSRHDFPEEELIEENEFEALEASMAAEVEQEDDTLYLLCLEILDVHTLEDVEAASGPYEQRKVCMLLLIKMFHESAISTWDEHFKPILLILLETLGDDGAETRALALRVLQDLISHQPERFLEFLHLTIMKVLESVRDDDLVVAKAARLCAQELANHMPPEKCLAALIPMVAEINRPSALPALMMQTRVIANCPPELILAFLDQLKPGLIAACNHESSQVRKESIFCLVEVSLRLNQDIRPYLPELASPKVSVLLR</sequence>
<evidence type="ECO:0000313" key="3">
    <source>
        <dbReference type="EMBL" id="KAL3315111.1"/>
    </source>
</evidence>
<gene>
    <name evidence="3" type="primary">CLASP2</name>
    <name evidence="3" type="ORF">Ciccas_006260</name>
</gene>
<dbReference type="PANTHER" id="PTHR21567">
    <property type="entry name" value="CLASP"/>
    <property type="match status" value="1"/>
</dbReference>
<name>A0ABD2QA29_9PLAT</name>
<dbReference type="PANTHER" id="PTHR21567:SF9">
    <property type="entry name" value="CLIP-ASSOCIATING PROTEIN"/>
    <property type="match status" value="1"/>
</dbReference>
<organism evidence="3 4">
    <name type="scientific">Cichlidogyrus casuarinus</name>
    <dbReference type="NCBI Taxonomy" id="1844966"/>
    <lineage>
        <taxon>Eukaryota</taxon>
        <taxon>Metazoa</taxon>
        <taxon>Spiralia</taxon>
        <taxon>Lophotrochozoa</taxon>
        <taxon>Platyhelminthes</taxon>
        <taxon>Monogenea</taxon>
        <taxon>Monopisthocotylea</taxon>
        <taxon>Dactylogyridea</taxon>
        <taxon>Ancyrocephalidae</taxon>
        <taxon>Cichlidogyrus</taxon>
    </lineage>
</organism>
<feature type="region of interest" description="Disordered" evidence="1">
    <location>
        <begin position="318"/>
        <end position="339"/>
    </location>
</feature>
<dbReference type="Gene3D" id="1.25.10.10">
    <property type="entry name" value="Leucine-rich Repeat Variant"/>
    <property type="match status" value="3"/>
</dbReference>
<evidence type="ECO:0000259" key="2">
    <source>
        <dbReference type="Pfam" id="PF12348"/>
    </source>
</evidence>
<feature type="compositionally biased region" description="Low complexity" evidence="1">
    <location>
        <begin position="151"/>
        <end position="165"/>
    </location>
</feature>
<feature type="compositionally biased region" description="Polar residues" evidence="1">
    <location>
        <begin position="253"/>
        <end position="266"/>
    </location>
</feature>
<dbReference type="InterPro" id="IPR011989">
    <property type="entry name" value="ARM-like"/>
</dbReference>
<keyword evidence="4" id="KW-1185">Reference proteome</keyword>
<feature type="region of interest" description="Disordered" evidence="1">
    <location>
        <begin position="146"/>
        <end position="291"/>
    </location>
</feature>
<feature type="compositionally biased region" description="Polar residues" evidence="1">
    <location>
        <begin position="200"/>
        <end position="221"/>
    </location>
</feature>
<dbReference type="GO" id="GO:0005819">
    <property type="term" value="C:spindle"/>
    <property type="evidence" value="ECO:0007669"/>
    <property type="project" value="UniProtKB-ARBA"/>
</dbReference>
<evidence type="ECO:0000313" key="4">
    <source>
        <dbReference type="Proteomes" id="UP001626550"/>
    </source>
</evidence>
<accession>A0ABD2QA29</accession>
<dbReference type="Pfam" id="PF12348">
    <property type="entry name" value="CLASP_N"/>
    <property type="match status" value="1"/>
</dbReference>
<evidence type="ECO:0000256" key="1">
    <source>
        <dbReference type="SAM" id="MobiDB-lite"/>
    </source>
</evidence>